<organism evidence="3">
    <name type="scientific">marine metagenome</name>
    <dbReference type="NCBI Taxonomy" id="408172"/>
    <lineage>
        <taxon>unclassified sequences</taxon>
        <taxon>metagenomes</taxon>
        <taxon>ecological metagenomes</taxon>
    </lineage>
</organism>
<proteinExistence type="inferred from homology"/>
<sequence length="347" mass="39093">MITYNFKQINAVQTNIKINIQSQEAIQLKVKSVFRPSSWLPGPHWQTIWASRFRSLPSPDTTKELIELDDGDFINLYWLTKGNGPIVIIVHGLEGDFTSNNVKAMFGVISKIGWNGVLLLNRNCGGVSNRLQRTYHAGETGDLDLVVNLVKTRFPDIPLMVYGYSLGGNTLLKWLGEKGNSAGISAAAAVSTPFDLASSTSILEKGFSRIYQSHFVNLLRESAKRKFRDLPPLFNPGDLNKIKTLREFDERVTAPLHGFGNADHYYSESSCRQFLKKIRVPTLIMNSLDDPFLDTKSFPGPKEVSEMVELEYLKKGGHAGFIIGNAWKKFSFIETRIPEFFRKQLDN</sequence>
<dbReference type="GO" id="GO:0047372">
    <property type="term" value="F:monoacylglycerol lipase activity"/>
    <property type="evidence" value="ECO:0007669"/>
    <property type="project" value="TreeGrafter"/>
</dbReference>
<protein>
    <recommendedName>
        <fullName evidence="2">AB hydrolase-1 domain-containing protein</fullName>
    </recommendedName>
</protein>
<dbReference type="SUPFAM" id="SSF53474">
    <property type="entry name" value="alpha/beta-Hydrolases"/>
    <property type="match status" value="1"/>
</dbReference>
<dbReference type="InterPro" id="IPR012020">
    <property type="entry name" value="ABHD4"/>
</dbReference>
<dbReference type="GO" id="GO:0034338">
    <property type="term" value="F:short-chain carboxylesterase activity"/>
    <property type="evidence" value="ECO:0007669"/>
    <property type="project" value="TreeGrafter"/>
</dbReference>
<dbReference type="AlphaFoldDB" id="A0A381ZKL4"/>
<dbReference type="Pfam" id="PF00561">
    <property type="entry name" value="Abhydrolase_1"/>
    <property type="match status" value="1"/>
</dbReference>
<name>A0A381ZKL4_9ZZZZ</name>
<dbReference type="InterPro" id="IPR000073">
    <property type="entry name" value="AB_hydrolase_1"/>
</dbReference>
<feature type="domain" description="AB hydrolase-1" evidence="2">
    <location>
        <begin position="85"/>
        <end position="322"/>
    </location>
</feature>
<accession>A0A381ZKL4</accession>
<comment type="similarity">
    <text evidence="1">Belongs to the AB hydrolase superfamily. AB hydrolase 4 family.</text>
</comment>
<dbReference type="EMBL" id="UINC01021563">
    <property type="protein sequence ID" value="SVA89372.1"/>
    <property type="molecule type" value="Genomic_DNA"/>
</dbReference>
<dbReference type="InterPro" id="IPR029058">
    <property type="entry name" value="AB_hydrolase_fold"/>
</dbReference>
<evidence type="ECO:0000313" key="3">
    <source>
        <dbReference type="EMBL" id="SVA89372.1"/>
    </source>
</evidence>
<evidence type="ECO:0000256" key="1">
    <source>
        <dbReference type="ARBA" id="ARBA00010884"/>
    </source>
</evidence>
<dbReference type="InterPro" id="IPR050960">
    <property type="entry name" value="AB_hydrolase_4_sf"/>
</dbReference>
<dbReference type="PIRSF" id="PIRSF005211">
    <property type="entry name" value="Ab_hydro_YheT"/>
    <property type="match status" value="1"/>
</dbReference>
<reference evidence="3" key="1">
    <citation type="submission" date="2018-05" db="EMBL/GenBank/DDBJ databases">
        <authorList>
            <person name="Lanie J.A."/>
            <person name="Ng W.-L."/>
            <person name="Kazmierczak K.M."/>
            <person name="Andrzejewski T.M."/>
            <person name="Davidsen T.M."/>
            <person name="Wayne K.J."/>
            <person name="Tettelin H."/>
            <person name="Glass J.I."/>
            <person name="Rusch D."/>
            <person name="Podicherti R."/>
            <person name="Tsui H.-C.T."/>
            <person name="Winkler M.E."/>
        </authorList>
    </citation>
    <scope>NUCLEOTIDE SEQUENCE</scope>
</reference>
<evidence type="ECO:0000259" key="2">
    <source>
        <dbReference type="Pfam" id="PF00561"/>
    </source>
</evidence>
<dbReference type="PANTHER" id="PTHR10794:SF94">
    <property type="entry name" value="ESTERASE YHET-RELATED"/>
    <property type="match status" value="1"/>
</dbReference>
<dbReference type="Gene3D" id="3.40.50.1820">
    <property type="entry name" value="alpha/beta hydrolase"/>
    <property type="match status" value="1"/>
</dbReference>
<gene>
    <name evidence="3" type="ORF">METZ01_LOCUS142226</name>
</gene>
<dbReference type="PANTHER" id="PTHR10794">
    <property type="entry name" value="ABHYDROLASE DOMAIN-CONTAINING PROTEIN"/>
    <property type="match status" value="1"/>
</dbReference>